<proteinExistence type="predicted"/>
<evidence type="ECO:0000256" key="1">
    <source>
        <dbReference type="SAM" id="MobiDB-lite"/>
    </source>
</evidence>
<accession>A0A8J1Y9N9</accession>
<dbReference type="EMBL" id="CAIIXF020000001">
    <property type="protein sequence ID" value="CAH1772389.1"/>
    <property type="molecule type" value="Genomic_DNA"/>
</dbReference>
<dbReference type="AlphaFoldDB" id="A0A8J1Y9N9"/>
<protein>
    <submittedName>
        <fullName evidence="2">Uncharacterized protein</fullName>
    </submittedName>
</protein>
<feature type="compositionally biased region" description="Low complexity" evidence="1">
    <location>
        <begin position="1"/>
        <end position="15"/>
    </location>
</feature>
<feature type="region of interest" description="Disordered" evidence="1">
    <location>
        <begin position="81"/>
        <end position="120"/>
    </location>
</feature>
<feature type="compositionally biased region" description="Polar residues" evidence="1">
    <location>
        <begin position="23"/>
        <end position="43"/>
    </location>
</feature>
<gene>
    <name evidence="2" type="ORF">OFUS_LOCUS160</name>
</gene>
<feature type="region of interest" description="Disordered" evidence="1">
    <location>
        <begin position="1"/>
        <end position="46"/>
    </location>
</feature>
<organism evidence="2 3">
    <name type="scientific">Owenia fusiformis</name>
    <name type="common">Polychaete worm</name>
    <dbReference type="NCBI Taxonomy" id="6347"/>
    <lineage>
        <taxon>Eukaryota</taxon>
        <taxon>Metazoa</taxon>
        <taxon>Spiralia</taxon>
        <taxon>Lophotrochozoa</taxon>
        <taxon>Annelida</taxon>
        <taxon>Polychaeta</taxon>
        <taxon>Sedentaria</taxon>
        <taxon>Canalipalpata</taxon>
        <taxon>Sabellida</taxon>
        <taxon>Oweniida</taxon>
        <taxon>Oweniidae</taxon>
        <taxon>Owenia</taxon>
    </lineage>
</organism>
<name>A0A8J1Y9N9_OWEFU</name>
<evidence type="ECO:0000313" key="2">
    <source>
        <dbReference type="EMBL" id="CAH1772389.1"/>
    </source>
</evidence>
<evidence type="ECO:0000313" key="3">
    <source>
        <dbReference type="Proteomes" id="UP000749559"/>
    </source>
</evidence>
<comment type="caution">
    <text evidence="2">The sequence shown here is derived from an EMBL/GenBank/DDBJ whole genome shotgun (WGS) entry which is preliminary data.</text>
</comment>
<sequence>MPSVVSISDNYSSDSNNRKPSVKTATSPSNTLTKPAATSNCATLNVPPIMTTSSVSDCSTTVASIPVDPIKFPPLVASKPKLIDSSTSPPPCSLAIPPTKPQPKGAREISKSSNGGRGTATIKKLCGVKNESSRIVYLENISQDIEDSDETTKDLVLKYAHNRILRGSGQIF</sequence>
<keyword evidence="3" id="KW-1185">Reference proteome</keyword>
<dbReference type="Proteomes" id="UP000749559">
    <property type="component" value="Unassembled WGS sequence"/>
</dbReference>
<reference evidence="2" key="1">
    <citation type="submission" date="2022-03" db="EMBL/GenBank/DDBJ databases">
        <authorList>
            <person name="Martin C."/>
        </authorList>
    </citation>
    <scope>NUCLEOTIDE SEQUENCE</scope>
</reference>